<evidence type="ECO:0000313" key="3">
    <source>
        <dbReference type="Proteomes" id="UP001203136"/>
    </source>
</evidence>
<dbReference type="RefSeq" id="WP_003510683.1">
    <property type="nucleotide sequence ID" value="NZ_BAABZD010000004.1"/>
</dbReference>
<name>A0AAW5F1C7_CLOSY</name>
<organism evidence="1 3">
    <name type="scientific">Clostridium symbiosum</name>
    <name type="common">Bacteroides symbiosus</name>
    <dbReference type="NCBI Taxonomy" id="1512"/>
    <lineage>
        <taxon>Bacteria</taxon>
        <taxon>Bacillati</taxon>
        <taxon>Bacillota</taxon>
        <taxon>Clostridia</taxon>
        <taxon>Lachnospirales</taxon>
        <taxon>Lachnospiraceae</taxon>
        <taxon>Otoolea</taxon>
    </lineage>
</organism>
<comment type="caution">
    <text evidence="1">The sequence shown here is derived from an EMBL/GenBank/DDBJ whole genome shotgun (WGS) entry which is preliminary data.</text>
</comment>
<sequence>MGKSDPLLLLDNGTLAYILGNGEYRFTNLKFDEAKAIIEMKGEAEEDVVQVFRNPELERVMYSYLGLSCREFPYEPEERLNIGQDAIAFKLYFTPSGTQPIVLGDDGQEAVKIKNLYIYCQHIVRVK</sequence>
<reference evidence="1" key="1">
    <citation type="journal article" date="2022" name="Cell Host Microbe">
        <title>Colonization of the live biotherapeutic product VE303 and modulation of the microbiota and metabolites in healthy volunteers.</title>
        <authorList>
            <person name="Dsouza M."/>
            <person name="Menon R."/>
            <person name="Crossette E."/>
            <person name="Bhattarai S.K."/>
            <person name="Schneider J."/>
            <person name="Kim Y.G."/>
            <person name="Reddy S."/>
            <person name="Caballero S."/>
            <person name="Felix C."/>
            <person name="Cornacchione L."/>
            <person name="Hendrickson J."/>
            <person name="Watson A.R."/>
            <person name="Minot S.S."/>
            <person name="Greenfield N."/>
            <person name="Schopf L."/>
            <person name="Szabady R."/>
            <person name="Patarroyo J."/>
            <person name="Smith W."/>
            <person name="Harrison P."/>
            <person name="Kuijper E.J."/>
            <person name="Kelly C.P."/>
            <person name="Olle B."/>
            <person name="Bobilev D."/>
            <person name="Silber J.L."/>
            <person name="Bucci V."/>
            <person name="Roberts B."/>
            <person name="Faith J."/>
            <person name="Norman J.M."/>
        </authorList>
    </citation>
    <scope>NUCLEOTIDE SEQUENCE</scope>
    <source>
        <strain evidence="1">VE303-04</strain>
    </source>
</reference>
<dbReference type="Proteomes" id="UP001203136">
    <property type="component" value="Unassembled WGS sequence"/>
</dbReference>
<protein>
    <submittedName>
        <fullName evidence="1">Uncharacterized protein</fullName>
    </submittedName>
</protein>
<proteinExistence type="predicted"/>
<dbReference type="Proteomes" id="UP001300871">
    <property type="component" value="Unassembled WGS sequence"/>
</dbReference>
<evidence type="ECO:0000313" key="2">
    <source>
        <dbReference type="EMBL" id="MDB2000905.1"/>
    </source>
</evidence>
<dbReference type="GeneID" id="57971591"/>
<reference evidence="2" key="2">
    <citation type="submission" date="2023-01" db="EMBL/GenBank/DDBJ databases">
        <title>Human gut microbiome strain richness.</title>
        <authorList>
            <person name="Chen-Liaw A."/>
        </authorList>
    </citation>
    <scope>NUCLEOTIDE SEQUENCE</scope>
    <source>
        <strain evidence="2">B1_m1001713B170214d0_201011</strain>
    </source>
</reference>
<accession>A0AAW5F1C7</accession>
<dbReference type="EMBL" id="JAINVB010000001">
    <property type="protein sequence ID" value="MCK0085712.1"/>
    <property type="molecule type" value="Genomic_DNA"/>
</dbReference>
<dbReference type="AlphaFoldDB" id="A0AAW5F1C7"/>
<evidence type="ECO:0000313" key="1">
    <source>
        <dbReference type="EMBL" id="MCK0085712.1"/>
    </source>
</evidence>
<dbReference type="EMBL" id="JAQLGM010000027">
    <property type="protein sequence ID" value="MDB2000905.1"/>
    <property type="molecule type" value="Genomic_DNA"/>
</dbReference>
<gene>
    <name evidence="1" type="ORF">K5I21_07495</name>
    <name evidence="2" type="ORF">PM006_11900</name>
</gene>